<dbReference type="EMBL" id="JBBUKT010000003">
    <property type="protein sequence ID" value="MEK7950532.1"/>
    <property type="molecule type" value="Genomic_DNA"/>
</dbReference>
<keyword evidence="2" id="KW-0472">Membrane</keyword>
<dbReference type="InterPro" id="IPR052901">
    <property type="entry name" value="Bact_TGase-like"/>
</dbReference>
<evidence type="ECO:0000256" key="2">
    <source>
        <dbReference type="SAM" id="Phobius"/>
    </source>
</evidence>
<evidence type="ECO:0000259" key="3">
    <source>
        <dbReference type="SMART" id="SM00460"/>
    </source>
</evidence>
<reference evidence="4 5" key="1">
    <citation type="submission" date="2024-04" db="EMBL/GenBank/DDBJ databases">
        <title>Luteolibacter sp. isolated from soil.</title>
        <authorList>
            <person name="An J."/>
        </authorList>
    </citation>
    <scope>NUCLEOTIDE SEQUENCE [LARGE SCALE GENOMIC DNA]</scope>
    <source>
        <strain evidence="4 5">Y139</strain>
    </source>
</reference>
<feature type="transmembrane region" description="Helical" evidence="2">
    <location>
        <begin position="53"/>
        <end position="69"/>
    </location>
</feature>
<organism evidence="4 5">
    <name type="scientific">Luteolibacter soli</name>
    <dbReference type="NCBI Taxonomy" id="3135280"/>
    <lineage>
        <taxon>Bacteria</taxon>
        <taxon>Pseudomonadati</taxon>
        <taxon>Verrucomicrobiota</taxon>
        <taxon>Verrucomicrobiia</taxon>
        <taxon>Verrucomicrobiales</taxon>
        <taxon>Verrucomicrobiaceae</taxon>
        <taxon>Luteolibacter</taxon>
    </lineage>
</organism>
<feature type="compositionally biased region" description="Basic and acidic residues" evidence="1">
    <location>
        <begin position="320"/>
        <end position="329"/>
    </location>
</feature>
<accession>A0ABU9AS40</accession>
<dbReference type="InterPro" id="IPR038765">
    <property type="entry name" value="Papain-like_cys_pep_sf"/>
</dbReference>
<feature type="transmembrane region" description="Helical" evidence="2">
    <location>
        <begin position="640"/>
        <end position="659"/>
    </location>
</feature>
<keyword evidence="2" id="KW-0812">Transmembrane</keyword>
<feature type="transmembrane region" description="Helical" evidence="2">
    <location>
        <begin position="183"/>
        <end position="205"/>
    </location>
</feature>
<evidence type="ECO:0000313" key="4">
    <source>
        <dbReference type="EMBL" id="MEK7950532.1"/>
    </source>
</evidence>
<gene>
    <name evidence="4" type="ORF">WKV53_08500</name>
</gene>
<dbReference type="SMART" id="SM00460">
    <property type="entry name" value="TGc"/>
    <property type="match status" value="1"/>
</dbReference>
<dbReference type="SUPFAM" id="SSF54001">
    <property type="entry name" value="Cysteine proteinases"/>
    <property type="match status" value="1"/>
</dbReference>
<keyword evidence="5" id="KW-1185">Reference proteome</keyword>
<feature type="transmembrane region" description="Helical" evidence="2">
    <location>
        <begin position="156"/>
        <end position="176"/>
    </location>
</feature>
<keyword evidence="2" id="KW-1133">Transmembrane helix</keyword>
<evidence type="ECO:0000313" key="5">
    <source>
        <dbReference type="Proteomes" id="UP001371305"/>
    </source>
</evidence>
<dbReference type="Proteomes" id="UP001371305">
    <property type="component" value="Unassembled WGS sequence"/>
</dbReference>
<proteinExistence type="predicted"/>
<dbReference type="PANTHER" id="PTHR42736:SF1">
    <property type="entry name" value="PROTEIN-GLUTAMINE GAMMA-GLUTAMYLTRANSFERASE"/>
    <property type="match status" value="1"/>
</dbReference>
<sequence>MTPPRFLLGAALLFWGVMTDRVVPGLACAMLVEGAQWTRVRWNFGERAFLNAWRLSVLLLVVVMMLVLLNGARLATMSIVFTWLPVVLLPLEFVQAYGMSPTTTLATFSMMVRRRRDHARKHGLPFREVRFGFGHVYLCATLLASCLGSQADVPAFYPLLVLLGAWGLLSVSGRAWTQVGVAFFLSILASSFMGVGGEIGLMKLYRYLTTLGSSDGGYSSEYARDRMTSIGSLGRLKMSQEIIWRLIPEQGPLPKLLRVSSYNTYLAQSWQADLLPAKIDPKSADSKSADTKGADTKGADPKEEVPKGEVWKADLPPKPGDPKNEKNDGFDDVSEITNPDNPDDLEDKFLIAVPGLPDPKVAVDHSLPRFRLRGATPSTRNYTLLPLPGNVASLHQFNPQEFQRNPFGTFRLKPSQPVADARVLWDPGLAPELPPWKASASSYDRRRFDFSPVSPDSKKRVTVEPELQIPPSEAAAITKVATALHLKEVPFDEKIARLRRHFLTFQYTKYNKTAADFDPDTDGTLMAKFLTSSHAGHCEFFATATALLLREGGVPTRYVSGFVVAEIEPKTGQALLRGTHAHAWCRAWNAQSKHWIDVDLTPPDWLGMETPRVERFQGLSDWFQRVREDLLVWRDQPGHMMWITLGLLAPLALGMAYIGRNLWRSRSRLDAEKARLRGAKVAATPLVALERPARKLLGERPPGTPLAPWLMRLSSRLPQPEMLVEALALHHRLRFDPEAPVTELTAELRSVVEELRRDLGARS</sequence>
<dbReference type="Pfam" id="PF01841">
    <property type="entry name" value="Transglut_core"/>
    <property type="match status" value="1"/>
</dbReference>
<dbReference type="RefSeq" id="WP_341404140.1">
    <property type="nucleotide sequence ID" value="NZ_JBBUKT010000003.1"/>
</dbReference>
<dbReference type="PANTHER" id="PTHR42736">
    <property type="entry name" value="PROTEIN-GLUTAMINE GAMMA-GLUTAMYLTRANSFERASE"/>
    <property type="match status" value="1"/>
</dbReference>
<feature type="compositionally biased region" description="Basic and acidic residues" evidence="1">
    <location>
        <begin position="280"/>
        <end position="312"/>
    </location>
</feature>
<evidence type="ECO:0000256" key="1">
    <source>
        <dbReference type="SAM" id="MobiDB-lite"/>
    </source>
</evidence>
<feature type="domain" description="Transglutaminase-like" evidence="3">
    <location>
        <begin position="530"/>
        <end position="602"/>
    </location>
</feature>
<dbReference type="InterPro" id="IPR002931">
    <property type="entry name" value="Transglutaminase-like"/>
</dbReference>
<dbReference type="Gene3D" id="3.10.620.30">
    <property type="match status" value="1"/>
</dbReference>
<comment type="caution">
    <text evidence="4">The sequence shown here is derived from an EMBL/GenBank/DDBJ whole genome shotgun (WGS) entry which is preliminary data.</text>
</comment>
<feature type="region of interest" description="Disordered" evidence="1">
    <location>
        <begin position="280"/>
        <end position="331"/>
    </location>
</feature>
<feature type="transmembrane region" description="Helical" evidence="2">
    <location>
        <begin position="96"/>
        <end position="112"/>
    </location>
</feature>
<name>A0ABU9AS40_9BACT</name>
<feature type="transmembrane region" description="Helical" evidence="2">
    <location>
        <begin position="132"/>
        <end position="150"/>
    </location>
</feature>
<protein>
    <submittedName>
        <fullName evidence="4">Transglutaminase family protein</fullName>
    </submittedName>
</protein>